<dbReference type="SUPFAM" id="SSF103481">
    <property type="entry name" value="Multidrug resistance efflux transporter EmrE"/>
    <property type="match status" value="1"/>
</dbReference>
<dbReference type="Pfam" id="PF00893">
    <property type="entry name" value="Multi_Drug_Res"/>
    <property type="match status" value="1"/>
</dbReference>
<reference evidence="10" key="1">
    <citation type="journal article" date="2021" name="PeerJ">
        <title>Extensive microbial diversity within the chicken gut microbiome revealed by metagenomics and culture.</title>
        <authorList>
            <person name="Gilroy R."/>
            <person name="Ravi A."/>
            <person name="Getino M."/>
            <person name="Pursley I."/>
            <person name="Horton D.L."/>
            <person name="Alikhan N.F."/>
            <person name="Baker D."/>
            <person name="Gharbi K."/>
            <person name="Hall N."/>
            <person name="Watson M."/>
            <person name="Adriaenssens E.M."/>
            <person name="Foster-Nyarko E."/>
            <person name="Jarju S."/>
            <person name="Secka A."/>
            <person name="Antonio M."/>
            <person name="Oren A."/>
            <person name="Chaudhuri R.R."/>
            <person name="La Ragione R."/>
            <person name="Hildebrand F."/>
            <person name="Pallen M.J."/>
        </authorList>
    </citation>
    <scope>NUCLEOTIDE SEQUENCE</scope>
    <source>
        <strain evidence="10">ChiGjej2B2-19336</strain>
    </source>
</reference>
<feature type="transmembrane region" description="Helical" evidence="9">
    <location>
        <begin position="58"/>
        <end position="78"/>
    </location>
</feature>
<accession>A0A921AU85</accession>
<dbReference type="EMBL" id="DYZA01000039">
    <property type="protein sequence ID" value="HJD96450.1"/>
    <property type="molecule type" value="Genomic_DNA"/>
</dbReference>
<evidence type="ECO:0000313" key="10">
    <source>
        <dbReference type="EMBL" id="HJD96450.1"/>
    </source>
</evidence>
<dbReference type="GO" id="GO:0015220">
    <property type="term" value="F:choline transmembrane transporter activity"/>
    <property type="evidence" value="ECO:0007669"/>
    <property type="project" value="TreeGrafter"/>
</dbReference>
<dbReference type="PANTHER" id="PTHR30561">
    <property type="entry name" value="SMR FAMILY PROTON-DEPENDENT DRUG EFFLUX TRANSPORTER SUGE"/>
    <property type="match status" value="1"/>
</dbReference>
<keyword evidence="6 9" id="KW-0472">Membrane</keyword>
<evidence type="ECO:0000256" key="6">
    <source>
        <dbReference type="ARBA" id="ARBA00023136"/>
    </source>
</evidence>
<dbReference type="GO" id="GO:0031460">
    <property type="term" value="P:glycine betaine transport"/>
    <property type="evidence" value="ECO:0007669"/>
    <property type="project" value="TreeGrafter"/>
</dbReference>
<dbReference type="GO" id="GO:0015297">
    <property type="term" value="F:antiporter activity"/>
    <property type="evidence" value="ECO:0007669"/>
    <property type="project" value="TreeGrafter"/>
</dbReference>
<evidence type="ECO:0000256" key="4">
    <source>
        <dbReference type="ARBA" id="ARBA00022692"/>
    </source>
</evidence>
<keyword evidence="3" id="KW-1003">Cell membrane</keyword>
<evidence type="ECO:0000256" key="9">
    <source>
        <dbReference type="SAM" id="Phobius"/>
    </source>
</evidence>
<comment type="similarity">
    <text evidence="7 8">Belongs to the drug/metabolite transporter (DMT) superfamily. Small multidrug resistance (SMR) (TC 2.A.7.1) family.</text>
</comment>
<feature type="transmembrane region" description="Helical" evidence="9">
    <location>
        <begin position="84"/>
        <end position="103"/>
    </location>
</feature>
<dbReference type="GO" id="GO:0005886">
    <property type="term" value="C:plasma membrane"/>
    <property type="evidence" value="ECO:0007669"/>
    <property type="project" value="UniProtKB-SubCell"/>
</dbReference>
<evidence type="ECO:0000256" key="2">
    <source>
        <dbReference type="ARBA" id="ARBA00022448"/>
    </source>
</evidence>
<protein>
    <submittedName>
        <fullName evidence="10">Multidrug efflux SMR transporter</fullName>
    </submittedName>
</protein>
<evidence type="ECO:0000256" key="3">
    <source>
        <dbReference type="ARBA" id="ARBA00022475"/>
    </source>
</evidence>
<name>A0A921AU85_9BACT</name>
<dbReference type="AlphaFoldDB" id="A0A921AU85"/>
<evidence type="ECO:0000256" key="7">
    <source>
        <dbReference type="ARBA" id="ARBA00038032"/>
    </source>
</evidence>
<keyword evidence="2" id="KW-0813">Transport</keyword>
<keyword evidence="5 9" id="KW-1133">Transmembrane helix</keyword>
<sequence>MTYGLLIVAILAETFATSSLNASKQFTRPLPTICCIAGYVISFYTFSHVLKSMPVGIAYAIWCALGIVLISAVGVFYFKQHLDTPAYIGLGLIIAGVVVINVFSEAVRH</sequence>
<comment type="caution">
    <text evidence="10">The sequence shown here is derived from an EMBL/GenBank/DDBJ whole genome shotgun (WGS) entry which is preliminary data.</text>
</comment>
<dbReference type="Gene3D" id="1.10.3730.20">
    <property type="match status" value="1"/>
</dbReference>
<comment type="subcellular location">
    <subcellularLocation>
        <location evidence="1 8">Cell membrane</location>
        <topology evidence="1 8">Multi-pass membrane protein</topology>
    </subcellularLocation>
</comment>
<gene>
    <name evidence="10" type="ORF">K8W16_02235</name>
</gene>
<reference evidence="10" key="2">
    <citation type="submission" date="2021-09" db="EMBL/GenBank/DDBJ databases">
        <authorList>
            <person name="Gilroy R."/>
        </authorList>
    </citation>
    <scope>NUCLEOTIDE SEQUENCE</scope>
    <source>
        <strain evidence="10">ChiGjej2B2-19336</strain>
    </source>
</reference>
<proteinExistence type="inferred from homology"/>
<evidence type="ECO:0000313" key="11">
    <source>
        <dbReference type="Proteomes" id="UP000698963"/>
    </source>
</evidence>
<evidence type="ECO:0000256" key="5">
    <source>
        <dbReference type="ARBA" id="ARBA00022989"/>
    </source>
</evidence>
<dbReference type="GO" id="GO:1990961">
    <property type="term" value="P:xenobiotic detoxification by transmembrane export across the plasma membrane"/>
    <property type="evidence" value="ECO:0007669"/>
    <property type="project" value="UniProtKB-ARBA"/>
</dbReference>
<dbReference type="Proteomes" id="UP000698963">
    <property type="component" value="Unassembled WGS sequence"/>
</dbReference>
<feature type="transmembrane region" description="Helical" evidence="9">
    <location>
        <begin position="26"/>
        <end position="46"/>
    </location>
</feature>
<dbReference type="InterPro" id="IPR037185">
    <property type="entry name" value="EmrE-like"/>
</dbReference>
<dbReference type="FunFam" id="1.10.3730.20:FF:000001">
    <property type="entry name" value="Quaternary ammonium compound resistance transporter SugE"/>
    <property type="match status" value="1"/>
</dbReference>
<evidence type="ECO:0000256" key="8">
    <source>
        <dbReference type="RuleBase" id="RU003942"/>
    </source>
</evidence>
<dbReference type="InterPro" id="IPR000390">
    <property type="entry name" value="Small_drug/metabolite_transptr"/>
</dbReference>
<dbReference type="GO" id="GO:0015199">
    <property type="term" value="F:amino-acid betaine transmembrane transporter activity"/>
    <property type="evidence" value="ECO:0007669"/>
    <property type="project" value="TreeGrafter"/>
</dbReference>
<keyword evidence="4 8" id="KW-0812">Transmembrane</keyword>
<dbReference type="PANTHER" id="PTHR30561:SF1">
    <property type="entry name" value="MULTIDRUG TRANSPORTER EMRE"/>
    <property type="match status" value="1"/>
</dbReference>
<dbReference type="InterPro" id="IPR045324">
    <property type="entry name" value="Small_multidrug_res"/>
</dbReference>
<organism evidence="10 11">
    <name type="scientific">Mailhella massiliensis</name>
    <dbReference type="NCBI Taxonomy" id="1903261"/>
    <lineage>
        <taxon>Bacteria</taxon>
        <taxon>Pseudomonadati</taxon>
        <taxon>Thermodesulfobacteriota</taxon>
        <taxon>Desulfovibrionia</taxon>
        <taxon>Desulfovibrionales</taxon>
        <taxon>Desulfovibrionaceae</taxon>
        <taxon>Mailhella</taxon>
    </lineage>
</organism>
<evidence type="ECO:0000256" key="1">
    <source>
        <dbReference type="ARBA" id="ARBA00004651"/>
    </source>
</evidence>